<keyword evidence="5 13" id="KW-0812">Transmembrane</keyword>
<dbReference type="Pfam" id="PF02518">
    <property type="entry name" value="HATPase_c"/>
    <property type="match status" value="1"/>
</dbReference>
<feature type="coiled-coil region" evidence="12">
    <location>
        <begin position="357"/>
        <end position="384"/>
    </location>
</feature>
<keyword evidence="16" id="KW-1185">Reference proteome</keyword>
<evidence type="ECO:0000256" key="13">
    <source>
        <dbReference type="SAM" id="Phobius"/>
    </source>
</evidence>
<dbReference type="GO" id="GO:0000155">
    <property type="term" value="F:phosphorelay sensor kinase activity"/>
    <property type="evidence" value="ECO:0007669"/>
    <property type="project" value="InterPro"/>
</dbReference>
<evidence type="ECO:0000256" key="11">
    <source>
        <dbReference type="ARBA" id="ARBA00023136"/>
    </source>
</evidence>
<feature type="transmembrane region" description="Helical" evidence="13">
    <location>
        <begin position="12"/>
        <end position="31"/>
    </location>
</feature>
<evidence type="ECO:0000256" key="6">
    <source>
        <dbReference type="ARBA" id="ARBA00022741"/>
    </source>
</evidence>
<evidence type="ECO:0000256" key="2">
    <source>
        <dbReference type="ARBA" id="ARBA00022475"/>
    </source>
</evidence>
<evidence type="ECO:0000256" key="4">
    <source>
        <dbReference type="ARBA" id="ARBA00022679"/>
    </source>
</evidence>
<feature type="transmembrane region" description="Helical" evidence="13">
    <location>
        <begin position="292"/>
        <end position="315"/>
    </location>
</feature>
<dbReference type="PANTHER" id="PTHR34220:SF11">
    <property type="entry name" value="SENSOR PROTEIN KINASE HPTS"/>
    <property type="match status" value="1"/>
</dbReference>
<dbReference type="PROSITE" id="PS50890">
    <property type="entry name" value="PUA"/>
    <property type="match status" value="1"/>
</dbReference>
<organism evidence="15 16">
    <name type="scientific">Halanaerobium kushneri</name>
    <dbReference type="NCBI Taxonomy" id="56779"/>
    <lineage>
        <taxon>Bacteria</taxon>
        <taxon>Bacillati</taxon>
        <taxon>Bacillota</taxon>
        <taxon>Clostridia</taxon>
        <taxon>Halanaerobiales</taxon>
        <taxon>Halanaerobiaceae</taxon>
        <taxon>Halanaerobium</taxon>
    </lineage>
</organism>
<dbReference type="RefSeq" id="WP_076545659.1">
    <property type="nucleotide sequence ID" value="NZ_FTNC01000020.1"/>
</dbReference>
<dbReference type="PANTHER" id="PTHR34220">
    <property type="entry name" value="SENSOR HISTIDINE KINASE YPDA"/>
    <property type="match status" value="1"/>
</dbReference>
<evidence type="ECO:0000256" key="3">
    <source>
        <dbReference type="ARBA" id="ARBA00022553"/>
    </source>
</evidence>
<evidence type="ECO:0000313" key="15">
    <source>
        <dbReference type="EMBL" id="SIR31285.1"/>
    </source>
</evidence>
<keyword evidence="11 13" id="KW-0472">Membrane</keyword>
<dbReference type="CDD" id="cd06225">
    <property type="entry name" value="HAMP"/>
    <property type="match status" value="1"/>
</dbReference>
<accession>A0A1N6ZWU4</accession>
<dbReference type="InterPro" id="IPR010559">
    <property type="entry name" value="Sig_transdc_His_kin_internal"/>
</dbReference>
<evidence type="ECO:0000256" key="10">
    <source>
        <dbReference type="ARBA" id="ARBA00023012"/>
    </source>
</evidence>
<keyword evidence="3" id="KW-0597">Phosphoprotein</keyword>
<dbReference type="Gene3D" id="6.10.340.10">
    <property type="match status" value="1"/>
</dbReference>
<sequence>MKIKKLKNRIILYFIFVTIIPSMLITFFYYYNTSNLYEENILETAVTDLNYIKNNVEERITMANQFTDWFYLNSNFNDLLSNNYLKTSKEDLEIYKQINLHLNNSPLENYVASLIIVGDNGKSFKLATDGSMIEIEDIKSQSWFEKGTKADNSVYWPGLIENPALISNYDNVIPVIRPIFDTTLYKKIGWVFVAFKESLITDIYNSSNNYEVKKYYTIDHHNNILASEHKNEIIESHQSQTEVKNILNQKYGYFKIENEGIDTLYIHHKLDQNDWSVVEVLPMNVLAEQNKVLLHTSLIIFLISLILTSILTVYLSSNLTEPLKKIIRQVNQISLGVFDKNKHIEGQDELGILGSKINTMTESIKILMDKMVEEEEEKRKFELKALQNQINPHFLYNTLNSIKWMAAVHGAEGIKKMVVALGRLLRNLSADTNKEITLQEELDILDDYIYIQDIRYSGKIKFKKEIKDSDLLKAKIIKFILQPLVENAIFHGIEPKEEADLIKIRAEKIFNLEDKPRMKITVFDNGIGMSKEEIAKILNKNEEVEHKHGLNGIGIQNVQERIKMNYGNEFGLKINSKEEEFTEVIAILPINF</sequence>
<dbReference type="GO" id="GO:0005886">
    <property type="term" value="C:plasma membrane"/>
    <property type="evidence" value="ECO:0007669"/>
    <property type="project" value="UniProtKB-SubCell"/>
</dbReference>
<dbReference type="SUPFAM" id="SSF158472">
    <property type="entry name" value="HAMP domain-like"/>
    <property type="match status" value="1"/>
</dbReference>
<keyword evidence="8" id="KW-0067">ATP-binding</keyword>
<dbReference type="Proteomes" id="UP000185669">
    <property type="component" value="Unassembled WGS sequence"/>
</dbReference>
<feature type="domain" description="HAMP" evidence="14">
    <location>
        <begin position="317"/>
        <end position="369"/>
    </location>
</feature>
<evidence type="ECO:0000256" key="12">
    <source>
        <dbReference type="SAM" id="Coils"/>
    </source>
</evidence>
<keyword evidence="6" id="KW-0547">Nucleotide-binding</keyword>
<gene>
    <name evidence="15" type="ORF">SAMN05421834_12012</name>
</gene>
<evidence type="ECO:0000259" key="14">
    <source>
        <dbReference type="PROSITE" id="PS50885"/>
    </source>
</evidence>
<dbReference type="InterPro" id="IPR036890">
    <property type="entry name" value="HATPase_C_sf"/>
</dbReference>
<dbReference type="GO" id="GO:0005524">
    <property type="term" value="F:ATP binding"/>
    <property type="evidence" value="ECO:0007669"/>
    <property type="project" value="UniProtKB-KW"/>
</dbReference>
<comment type="subcellular location">
    <subcellularLocation>
        <location evidence="1">Cell membrane</location>
        <topology evidence="1">Multi-pass membrane protein</topology>
    </subcellularLocation>
</comment>
<dbReference type="SMART" id="SM00387">
    <property type="entry name" value="HATPase_c"/>
    <property type="match status" value="1"/>
</dbReference>
<dbReference type="STRING" id="56779.SAMN05421834_12012"/>
<evidence type="ECO:0000256" key="7">
    <source>
        <dbReference type="ARBA" id="ARBA00022777"/>
    </source>
</evidence>
<dbReference type="AlphaFoldDB" id="A0A1N6ZWU4"/>
<reference evidence="16" key="1">
    <citation type="submission" date="2017-01" db="EMBL/GenBank/DDBJ databases">
        <authorList>
            <person name="Varghese N."/>
            <person name="Submissions S."/>
        </authorList>
    </citation>
    <scope>NUCLEOTIDE SEQUENCE [LARGE SCALE GENOMIC DNA]</scope>
    <source>
        <strain evidence="16">ATCC 700103</strain>
    </source>
</reference>
<keyword evidence="4" id="KW-0808">Transferase</keyword>
<dbReference type="Pfam" id="PF00672">
    <property type="entry name" value="HAMP"/>
    <property type="match status" value="1"/>
</dbReference>
<evidence type="ECO:0000256" key="8">
    <source>
        <dbReference type="ARBA" id="ARBA00022840"/>
    </source>
</evidence>
<dbReference type="PROSITE" id="PS50885">
    <property type="entry name" value="HAMP"/>
    <property type="match status" value="1"/>
</dbReference>
<dbReference type="OrthoDB" id="9809348at2"/>
<keyword evidence="12" id="KW-0175">Coiled coil</keyword>
<dbReference type="InterPro" id="IPR050640">
    <property type="entry name" value="Bact_2-comp_sensor_kinase"/>
</dbReference>
<proteinExistence type="predicted"/>
<evidence type="ECO:0000256" key="9">
    <source>
        <dbReference type="ARBA" id="ARBA00022989"/>
    </source>
</evidence>
<keyword evidence="10" id="KW-0902">Two-component regulatory system</keyword>
<evidence type="ECO:0000256" key="1">
    <source>
        <dbReference type="ARBA" id="ARBA00004651"/>
    </source>
</evidence>
<keyword evidence="7 15" id="KW-0418">Kinase</keyword>
<protein>
    <submittedName>
        <fullName evidence="15">Two-component system, sensor histidine kinase YesM</fullName>
    </submittedName>
</protein>
<evidence type="ECO:0000256" key="5">
    <source>
        <dbReference type="ARBA" id="ARBA00022692"/>
    </source>
</evidence>
<keyword evidence="9 13" id="KW-1133">Transmembrane helix</keyword>
<dbReference type="InterPro" id="IPR003594">
    <property type="entry name" value="HATPase_dom"/>
</dbReference>
<evidence type="ECO:0000313" key="16">
    <source>
        <dbReference type="Proteomes" id="UP000185669"/>
    </source>
</evidence>
<dbReference type="Gene3D" id="3.30.565.10">
    <property type="entry name" value="Histidine kinase-like ATPase, C-terminal domain"/>
    <property type="match status" value="1"/>
</dbReference>
<dbReference type="Pfam" id="PF06580">
    <property type="entry name" value="His_kinase"/>
    <property type="match status" value="1"/>
</dbReference>
<dbReference type="InterPro" id="IPR003660">
    <property type="entry name" value="HAMP_dom"/>
</dbReference>
<dbReference type="SUPFAM" id="SSF55874">
    <property type="entry name" value="ATPase domain of HSP90 chaperone/DNA topoisomerase II/histidine kinase"/>
    <property type="match status" value="1"/>
</dbReference>
<keyword evidence="2" id="KW-1003">Cell membrane</keyword>
<dbReference type="SMART" id="SM00304">
    <property type="entry name" value="HAMP"/>
    <property type="match status" value="1"/>
</dbReference>
<dbReference type="EMBL" id="FTNC01000020">
    <property type="protein sequence ID" value="SIR31285.1"/>
    <property type="molecule type" value="Genomic_DNA"/>
</dbReference>
<name>A0A1N6ZWU4_9FIRM</name>